<comment type="similarity">
    <text evidence="1">Belongs to the LysR transcriptional regulatory family.</text>
</comment>
<evidence type="ECO:0000256" key="2">
    <source>
        <dbReference type="ARBA" id="ARBA00023015"/>
    </source>
</evidence>
<dbReference type="InterPro" id="IPR036388">
    <property type="entry name" value="WH-like_DNA-bd_sf"/>
</dbReference>
<dbReference type="Proteomes" id="UP000192769">
    <property type="component" value="Unassembled WGS sequence"/>
</dbReference>
<evidence type="ECO:0000256" key="1">
    <source>
        <dbReference type="ARBA" id="ARBA00009437"/>
    </source>
</evidence>
<evidence type="ECO:0000313" key="7">
    <source>
        <dbReference type="Proteomes" id="UP000192769"/>
    </source>
</evidence>
<evidence type="ECO:0000256" key="4">
    <source>
        <dbReference type="ARBA" id="ARBA00023163"/>
    </source>
</evidence>
<gene>
    <name evidence="6" type="ORF">B2J69_04170</name>
</gene>
<keyword evidence="4" id="KW-0804">Transcription</keyword>
<dbReference type="OrthoDB" id="8885940at2"/>
<dbReference type="AlphaFoldDB" id="A0A1V9DNP9"/>
<dbReference type="GO" id="GO:0043565">
    <property type="term" value="F:sequence-specific DNA binding"/>
    <property type="evidence" value="ECO:0007669"/>
    <property type="project" value="TreeGrafter"/>
</dbReference>
<dbReference type="RefSeq" id="WP_081136706.1">
    <property type="nucleotide sequence ID" value="NZ_MWUE01000006.1"/>
</dbReference>
<dbReference type="InterPro" id="IPR058163">
    <property type="entry name" value="LysR-type_TF_proteobact-type"/>
</dbReference>
<name>A0A1V9DNP9_9GAMM</name>
<keyword evidence="7" id="KW-1185">Reference proteome</keyword>
<dbReference type="GO" id="GO:0006351">
    <property type="term" value="P:DNA-templated transcription"/>
    <property type="evidence" value="ECO:0007669"/>
    <property type="project" value="TreeGrafter"/>
</dbReference>
<dbReference type="GO" id="GO:0003700">
    <property type="term" value="F:DNA-binding transcription factor activity"/>
    <property type="evidence" value="ECO:0007669"/>
    <property type="project" value="InterPro"/>
</dbReference>
<dbReference type="Gene3D" id="1.10.10.10">
    <property type="entry name" value="Winged helix-like DNA-binding domain superfamily/Winged helix DNA-binding domain"/>
    <property type="match status" value="1"/>
</dbReference>
<keyword evidence="2" id="KW-0805">Transcription regulation</keyword>
<evidence type="ECO:0000313" key="6">
    <source>
        <dbReference type="EMBL" id="OQP35482.1"/>
    </source>
</evidence>
<evidence type="ECO:0000256" key="3">
    <source>
        <dbReference type="ARBA" id="ARBA00023125"/>
    </source>
</evidence>
<dbReference type="SUPFAM" id="SSF53850">
    <property type="entry name" value="Periplasmic binding protein-like II"/>
    <property type="match status" value="1"/>
</dbReference>
<dbReference type="Gene3D" id="3.40.190.290">
    <property type="match status" value="1"/>
</dbReference>
<dbReference type="FunFam" id="3.40.190.290:FF:000001">
    <property type="entry name" value="Transcriptional regulator, LysR family"/>
    <property type="match status" value="1"/>
</dbReference>
<dbReference type="InterPro" id="IPR005119">
    <property type="entry name" value="LysR_subst-bd"/>
</dbReference>
<dbReference type="FunFam" id="1.10.10.10:FF:000001">
    <property type="entry name" value="LysR family transcriptional regulator"/>
    <property type="match status" value="1"/>
</dbReference>
<accession>A0A1V9DNP9</accession>
<dbReference type="SUPFAM" id="SSF46785">
    <property type="entry name" value="Winged helix' DNA-binding domain"/>
    <property type="match status" value="1"/>
</dbReference>
<dbReference type="PANTHER" id="PTHR30537:SF5">
    <property type="entry name" value="HTH-TYPE TRANSCRIPTIONAL ACTIVATOR TTDR-RELATED"/>
    <property type="match status" value="1"/>
</dbReference>
<organism evidence="6 7">
    <name type="scientific">Pantoea latae</name>
    <dbReference type="NCBI Taxonomy" id="1964541"/>
    <lineage>
        <taxon>Bacteria</taxon>
        <taxon>Pseudomonadati</taxon>
        <taxon>Pseudomonadota</taxon>
        <taxon>Gammaproteobacteria</taxon>
        <taxon>Enterobacterales</taxon>
        <taxon>Erwiniaceae</taxon>
        <taxon>Pantoea</taxon>
    </lineage>
</organism>
<reference evidence="6 7" key="1">
    <citation type="submission" date="2017-02" db="EMBL/GenBank/DDBJ databases">
        <title>Whole genome shotgun sequence of Pantoea agglomerans strain AS1 isolated from a cycad, Zamia floridana in Central Florida, USA.</title>
        <authorList>
            <person name="Lata P."/>
            <person name="Govindarajan S."/>
            <person name="Qi F."/>
            <person name="Li J.-L."/>
            <person name="Maurya S.K."/>
            <person name="Sahoo M.K."/>
        </authorList>
    </citation>
    <scope>NUCLEOTIDE SEQUENCE [LARGE SCALE GENOMIC DNA]</scope>
    <source>
        <strain evidence="6 7">AS1</strain>
    </source>
</reference>
<dbReference type="Pfam" id="PF03466">
    <property type="entry name" value="LysR_substrate"/>
    <property type="match status" value="1"/>
</dbReference>
<sequence length="307" mass="33629">MDRLDCDRMLVAVLELGSFAAAAARLGVSSGQASKLVSKLERQLGVQLIKRSTRALSPTDVGRAYYERVKALLDAFDALDARVRESASTPSGRLKISAPVTFGGAVLARALVAFARRYPLIELDVSFTDRLVSIVDEGFDIAVRVGNLSDSSLVARRLGDIHVRLAASPAYLQQYGTPQHWRAVSEHQCITDTNFRDPWNWPFAGDNGETVSVPVRGRLRFANAEACLQAAVAGLGIARLPDFIAAPALQRGDLVPVLARYDVPPLGLFALYPAARHLAQRTRLLVDFLVDHFDRFPPGRSLPEWKE</sequence>
<feature type="domain" description="HTH lysR-type" evidence="5">
    <location>
        <begin position="1"/>
        <end position="59"/>
    </location>
</feature>
<comment type="caution">
    <text evidence="6">The sequence shown here is derived from an EMBL/GenBank/DDBJ whole genome shotgun (WGS) entry which is preliminary data.</text>
</comment>
<proteinExistence type="inferred from homology"/>
<dbReference type="PANTHER" id="PTHR30537">
    <property type="entry name" value="HTH-TYPE TRANSCRIPTIONAL REGULATOR"/>
    <property type="match status" value="1"/>
</dbReference>
<dbReference type="InterPro" id="IPR036390">
    <property type="entry name" value="WH_DNA-bd_sf"/>
</dbReference>
<dbReference type="CDD" id="cd08422">
    <property type="entry name" value="PBP2_CrgA_like"/>
    <property type="match status" value="1"/>
</dbReference>
<dbReference type="EMBL" id="MWUE01000006">
    <property type="protein sequence ID" value="OQP35482.1"/>
    <property type="molecule type" value="Genomic_DNA"/>
</dbReference>
<evidence type="ECO:0000259" key="5">
    <source>
        <dbReference type="PROSITE" id="PS50931"/>
    </source>
</evidence>
<dbReference type="Pfam" id="PF00126">
    <property type="entry name" value="HTH_1"/>
    <property type="match status" value="1"/>
</dbReference>
<protein>
    <submittedName>
        <fullName evidence="6">Transcriptional regulator</fullName>
    </submittedName>
</protein>
<keyword evidence="3" id="KW-0238">DNA-binding</keyword>
<dbReference type="PROSITE" id="PS50931">
    <property type="entry name" value="HTH_LYSR"/>
    <property type="match status" value="1"/>
</dbReference>
<dbReference type="InterPro" id="IPR000847">
    <property type="entry name" value="LysR_HTH_N"/>
</dbReference>